<gene>
    <name evidence="4" type="ORF">A2008_01160</name>
</gene>
<dbReference type="InterPro" id="IPR036890">
    <property type="entry name" value="HATPase_C_sf"/>
</dbReference>
<dbReference type="Gene3D" id="3.30.565.10">
    <property type="entry name" value="Histidine kinase-like ATPase, C-terminal domain"/>
    <property type="match status" value="1"/>
</dbReference>
<proteinExistence type="predicted"/>
<dbReference type="Pfam" id="PF00072">
    <property type="entry name" value="Response_reg"/>
    <property type="match status" value="1"/>
</dbReference>
<comment type="caution">
    <text evidence="4">The sequence shown here is derived from an EMBL/GenBank/DDBJ whole genome shotgun (WGS) entry which is preliminary data.</text>
</comment>
<dbReference type="CDD" id="cd00156">
    <property type="entry name" value="REC"/>
    <property type="match status" value="1"/>
</dbReference>
<dbReference type="InterPro" id="IPR003594">
    <property type="entry name" value="HATPase_dom"/>
</dbReference>
<dbReference type="Pfam" id="PF13581">
    <property type="entry name" value="HATPase_c_2"/>
    <property type="match status" value="1"/>
</dbReference>
<evidence type="ECO:0000256" key="2">
    <source>
        <dbReference type="PROSITE-ProRule" id="PRU00169"/>
    </source>
</evidence>
<dbReference type="PROSITE" id="PS50110">
    <property type="entry name" value="RESPONSE_REGULATORY"/>
    <property type="match status" value="1"/>
</dbReference>
<keyword evidence="1 2" id="KW-0597">Phosphoprotein</keyword>
<dbReference type="AlphaFoldDB" id="A0A1F7WTF6"/>
<dbReference type="Gene3D" id="3.40.50.2300">
    <property type="match status" value="1"/>
</dbReference>
<dbReference type="InterPro" id="IPR050595">
    <property type="entry name" value="Bact_response_regulator"/>
</dbReference>
<dbReference type="EMBL" id="MGFH01000117">
    <property type="protein sequence ID" value="OGM05355.1"/>
    <property type="molecule type" value="Genomic_DNA"/>
</dbReference>
<feature type="domain" description="Response regulatory" evidence="3">
    <location>
        <begin position="9"/>
        <end position="123"/>
    </location>
</feature>
<sequence length="271" mass="30168">MTASRITGNILVIDDDESILRLLTKFLKSEGHGVAAEINGSDAIETFKKEKFDLVITDMYMPDLDGLDIIRNIKDINQNIPIIVLTAAGSITNVVHSLKLGAFNYMTKPVNINEVREIIQKAFLTSAASLQHKNFYTFLSSAVSVFKIKSAVEHLEGISYYLNSMLAFYGFTSGWQIQLALTEAFTNAVCHGNHSSPDRDVTCEITFTRDEVAISIEDEGGGFKVPDLKNYKLNDDKYAGSGRGIFLINSYMDSVEFNARGNRITMIKKRN</sequence>
<feature type="modified residue" description="4-aspartylphosphate" evidence="2">
    <location>
        <position position="58"/>
    </location>
</feature>
<dbReference type="CDD" id="cd16936">
    <property type="entry name" value="HATPase_RsbW-like"/>
    <property type="match status" value="1"/>
</dbReference>
<evidence type="ECO:0000259" key="3">
    <source>
        <dbReference type="PROSITE" id="PS50110"/>
    </source>
</evidence>
<organism evidence="4 5">
    <name type="scientific">Candidatus Wallbacteria bacterium GWC2_49_35</name>
    <dbReference type="NCBI Taxonomy" id="1817813"/>
    <lineage>
        <taxon>Bacteria</taxon>
        <taxon>Candidatus Walliibacteriota</taxon>
    </lineage>
</organism>
<accession>A0A1F7WTF6</accession>
<dbReference type="SUPFAM" id="SSF52172">
    <property type="entry name" value="CheY-like"/>
    <property type="match status" value="1"/>
</dbReference>
<reference evidence="4 5" key="1">
    <citation type="journal article" date="2016" name="Nat. Commun.">
        <title>Thousands of microbial genomes shed light on interconnected biogeochemical processes in an aquifer system.</title>
        <authorList>
            <person name="Anantharaman K."/>
            <person name="Brown C.T."/>
            <person name="Hug L.A."/>
            <person name="Sharon I."/>
            <person name="Castelle C.J."/>
            <person name="Probst A.J."/>
            <person name="Thomas B.C."/>
            <person name="Singh A."/>
            <person name="Wilkins M.J."/>
            <person name="Karaoz U."/>
            <person name="Brodie E.L."/>
            <person name="Williams K.H."/>
            <person name="Hubbard S.S."/>
            <person name="Banfield J.F."/>
        </authorList>
    </citation>
    <scope>NUCLEOTIDE SEQUENCE [LARGE SCALE GENOMIC DNA]</scope>
</reference>
<dbReference type="InterPro" id="IPR011006">
    <property type="entry name" value="CheY-like_superfamily"/>
</dbReference>
<dbReference type="STRING" id="1817813.A2008_01160"/>
<evidence type="ECO:0000256" key="1">
    <source>
        <dbReference type="ARBA" id="ARBA00022553"/>
    </source>
</evidence>
<evidence type="ECO:0000313" key="4">
    <source>
        <dbReference type="EMBL" id="OGM05355.1"/>
    </source>
</evidence>
<name>A0A1F7WTF6_9BACT</name>
<evidence type="ECO:0000313" key="5">
    <source>
        <dbReference type="Proteomes" id="UP000178735"/>
    </source>
</evidence>
<dbReference type="Proteomes" id="UP000178735">
    <property type="component" value="Unassembled WGS sequence"/>
</dbReference>
<dbReference type="SUPFAM" id="SSF55874">
    <property type="entry name" value="ATPase domain of HSP90 chaperone/DNA topoisomerase II/histidine kinase"/>
    <property type="match status" value="1"/>
</dbReference>
<dbReference type="PANTHER" id="PTHR44591">
    <property type="entry name" value="STRESS RESPONSE REGULATOR PROTEIN 1"/>
    <property type="match status" value="1"/>
</dbReference>
<dbReference type="SMART" id="SM00448">
    <property type="entry name" value="REC"/>
    <property type="match status" value="1"/>
</dbReference>
<dbReference type="PANTHER" id="PTHR44591:SF3">
    <property type="entry name" value="RESPONSE REGULATORY DOMAIN-CONTAINING PROTEIN"/>
    <property type="match status" value="1"/>
</dbReference>
<dbReference type="InterPro" id="IPR001789">
    <property type="entry name" value="Sig_transdc_resp-reg_receiver"/>
</dbReference>
<protein>
    <recommendedName>
        <fullName evidence="3">Response regulatory domain-containing protein</fullName>
    </recommendedName>
</protein>
<dbReference type="GO" id="GO:0000160">
    <property type="term" value="P:phosphorelay signal transduction system"/>
    <property type="evidence" value="ECO:0007669"/>
    <property type="project" value="InterPro"/>
</dbReference>